<evidence type="ECO:0000259" key="3">
    <source>
        <dbReference type="PROSITE" id="PS51471"/>
    </source>
</evidence>
<feature type="binding site" evidence="1">
    <location>
        <position position="624"/>
    </location>
    <ligand>
        <name>2-oxoglutarate</name>
        <dbReference type="ChEBI" id="CHEBI:16810"/>
    </ligand>
</feature>
<sequence length="667" mass="74973">MRRKIAQPKNRSHVQSYTHALTRSQTKKAKNTAAKPSLITRQSLCDAIPWFRALQGSTYQNNGICYGILIDADCGPRFYLDEEIIITRVGGSYQKGHDGQLRLMQDQHLDRYPAKALLASLQKSTPVGMVLGNRNARVGAGLPHRYNVLAYFRVTDIWYEGIDGHAGLKVRFEKVSLVEKSWWVASNTPDPLPYDQRPLIQPEVGRCTHCNTETPRVFQQGWMCLQKDCAHFWKIGIFDPPANLIYHSSWLEIRCNPQTTAIAPHEPLIPTTLASMTASNGIDATSRDTWRGIVCPRCKKCIQRVLWHGWKCTIDPPVEGLPERCTFEQTMQLRPVSIREVAGPRGLLPIEMDDTNDKNDGDNMAIGQGIDLLSHLPYHKHTYEIPGIGSVTHFLANAGINERPGGPNDLFNILQKEPLGLRRFPLDIAVVTGMLTSHFAVNYGMPYKYVVSVASKGFNEAPDAILRCLGRLTWATEQAVTAAGGSVLPPNELLALGYFEGMKIGFHDDGEKSLGPTIATLSLGASSTMKIRMKHQYYNGQSRRGVLLKKDIILPNCANEKQRQKWKDQFENGTIRKEVYDRRRTTLFRKQRLTGESPTQIQLDLQHGDLVVMHGEDLQKCYEHSVISSNLLRFALTARHIKTDCVNKAELPKGEFTLSPDQVYHGN</sequence>
<dbReference type="AlphaFoldDB" id="A0AAD6G9M6"/>
<evidence type="ECO:0000313" key="4">
    <source>
        <dbReference type="EMBL" id="KAJ5524272.1"/>
    </source>
</evidence>
<dbReference type="SUPFAM" id="SSF51197">
    <property type="entry name" value="Clavaminate synthase-like"/>
    <property type="match status" value="1"/>
</dbReference>
<feature type="binding site" evidence="1">
    <location>
        <position position="498"/>
    </location>
    <ligand>
        <name>2-oxoglutarate</name>
        <dbReference type="ChEBI" id="CHEBI:16810"/>
    </ligand>
</feature>
<feature type="region of interest" description="Disordered" evidence="2">
    <location>
        <begin position="1"/>
        <end position="33"/>
    </location>
</feature>
<evidence type="ECO:0000256" key="2">
    <source>
        <dbReference type="SAM" id="MobiDB-lite"/>
    </source>
</evidence>
<dbReference type="GO" id="GO:0051747">
    <property type="term" value="F:cytosine C-5 DNA demethylase activity"/>
    <property type="evidence" value="ECO:0007669"/>
    <property type="project" value="TreeGrafter"/>
</dbReference>
<dbReference type="Gene3D" id="2.60.120.590">
    <property type="entry name" value="Alpha-ketoglutarate-dependent dioxygenase AlkB-like"/>
    <property type="match status" value="1"/>
</dbReference>
<organism evidence="4 5">
    <name type="scientific">Penicillium frequentans</name>
    <dbReference type="NCBI Taxonomy" id="3151616"/>
    <lineage>
        <taxon>Eukaryota</taxon>
        <taxon>Fungi</taxon>
        <taxon>Dikarya</taxon>
        <taxon>Ascomycota</taxon>
        <taxon>Pezizomycotina</taxon>
        <taxon>Eurotiomycetes</taxon>
        <taxon>Eurotiomycetidae</taxon>
        <taxon>Eurotiales</taxon>
        <taxon>Aspergillaceae</taxon>
        <taxon>Penicillium</taxon>
    </lineage>
</organism>
<protein>
    <recommendedName>
        <fullName evidence="3">Fe2OG dioxygenase domain-containing protein</fullName>
    </recommendedName>
</protein>
<dbReference type="Pfam" id="PF13532">
    <property type="entry name" value="2OG-FeII_Oxy_2"/>
    <property type="match status" value="1"/>
</dbReference>
<proteinExistence type="predicted"/>
<dbReference type="PROSITE" id="PS51471">
    <property type="entry name" value="FE2OG_OXY"/>
    <property type="match status" value="1"/>
</dbReference>
<gene>
    <name evidence="4" type="ORF">N7494_010922</name>
</gene>
<evidence type="ECO:0000256" key="1">
    <source>
        <dbReference type="PIRSR" id="PIRSR632852-1"/>
    </source>
</evidence>
<reference evidence="4 5" key="1">
    <citation type="journal article" date="2023" name="IMA Fungus">
        <title>Comparative genomic study of the Penicillium genus elucidates a diverse pangenome and 15 lateral gene transfer events.</title>
        <authorList>
            <person name="Petersen C."/>
            <person name="Sorensen T."/>
            <person name="Nielsen M.R."/>
            <person name="Sondergaard T.E."/>
            <person name="Sorensen J.L."/>
            <person name="Fitzpatrick D.A."/>
            <person name="Frisvad J.C."/>
            <person name="Nielsen K.L."/>
        </authorList>
    </citation>
    <scope>NUCLEOTIDE SEQUENCE [LARGE SCALE GENOMIC DNA]</scope>
    <source>
        <strain evidence="4 5">IBT 35679</strain>
    </source>
</reference>
<evidence type="ECO:0000313" key="5">
    <source>
        <dbReference type="Proteomes" id="UP001220324"/>
    </source>
</evidence>
<dbReference type="GO" id="GO:0006307">
    <property type="term" value="P:DNA alkylation repair"/>
    <property type="evidence" value="ECO:0007669"/>
    <property type="project" value="TreeGrafter"/>
</dbReference>
<keyword evidence="5" id="KW-1185">Reference proteome</keyword>
<feature type="domain" description="Fe2OG dioxygenase" evidence="3">
    <location>
        <begin position="489"/>
        <end position="642"/>
    </location>
</feature>
<dbReference type="PANTHER" id="PTHR31573:SF4">
    <property type="entry name" value="FE2OG DIOXYGENASE DOMAIN-CONTAINING PROTEIN"/>
    <property type="match status" value="1"/>
</dbReference>
<accession>A0AAD6G9M6</accession>
<dbReference type="InterPro" id="IPR032852">
    <property type="entry name" value="ALKBH2"/>
</dbReference>
<dbReference type="PANTHER" id="PTHR31573">
    <property type="entry name" value="ALPHA-KETOGLUTARATE-DEPENDENT DIOXYGENASE ALKB HOMOLOG 2"/>
    <property type="match status" value="1"/>
</dbReference>
<dbReference type="GO" id="GO:0035516">
    <property type="term" value="F:broad specificity oxidative DNA demethylase activity"/>
    <property type="evidence" value="ECO:0007669"/>
    <property type="project" value="TreeGrafter"/>
</dbReference>
<dbReference type="EMBL" id="JAQIZZ010000008">
    <property type="protein sequence ID" value="KAJ5524272.1"/>
    <property type="molecule type" value="Genomic_DNA"/>
</dbReference>
<dbReference type="Proteomes" id="UP001220324">
    <property type="component" value="Unassembled WGS sequence"/>
</dbReference>
<dbReference type="InterPro" id="IPR037151">
    <property type="entry name" value="AlkB-like_sf"/>
</dbReference>
<dbReference type="GO" id="GO:0008198">
    <property type="term" value="F:ferrous iron binding"/>
    <property type="evidence" value="ECO:0007669"/>
    <property type="project" value="TreeGrafter"/>
</dbReference>
<dbReference type="InterPro" id="IPR027450">
    <property type="entry name" value="AlkB-like"/>
</dbReference>
<dbReference type="InterPro" id="IPR005123">
    <property type="entry name" value="Oxoglu/Fe-dep_dioxygenase_dom"/>
</dbReference>
<feature type="compositionally biased region" description="Basic residues" evidence="2">
    <location>
        <begin position="1"/>
        <end position="12"/>
    </location>
</feature>
<feature type="compositionally biased region" description="Polar residues" evidence="2">
    <location>
        <begin position="13"/>
        <end position="24"/>
    </location>
</feature>
<comment type="caution">
    <text evidence="4">The sequence shown here is derived from an EMBL/GenBank/DDBJ whole genome shotgun (WGS) entry which is preliminary data.</text>
</comment>
<name>A0AAD6G9M6_9EURO</name>
<feature type="binding site" evidence="1">
    <location>
        <position position="507"/>
    </location>
    <ligand>
        <name>2-oxoglutarate</name>
        <dbReference type="ChEBI" id="CHEBI:16810"/>
    </ligand>
</feature>